<dbReference type="InterPro" id="IPR013783">
    <property type="entry name" value="Ig-like_fold"/>
</dbReference>
<dbReference type="PANTHER" id="PTHR42715">
    <property type="entry name" value="BETA-GLUCOSIDASE"/>
    <property type="match status" value="1"/>
</dbReference>
<dbReference type="Pfam" id="PF01915">
    <property type="entry name" value="Glyco_hydro_3_C"/>
    <property type="match status" value="1"/>
</dbReference>
<dbReference type="Gene3D" id="3.40.50.1700">
    <property type="entry name" value="Glycoside hydrolase family 3 C-terminal domain"/>
    <property type="match status" value="1"/>
</dbReference>
<evidence type="ECO:0000256" key="1">
    <source>
        <dbReference type="ARBA" id="ARBA00005336"/>
    </source>
</evidence>
<evidence type="ECO:0000256" key="2">
    <source>
        <dbReference type="ARBA" id="ARBA00022801"/>
    </source>
</evidence>
<reference evidence="7 8" key="1">
    <citation type="submission" date="2020-04" db="EMBL/GenBank/DDBJ databases">
        <authorList>
            <person name="De Canck E."/>
        </authorList>
    </citation>
    <scope>NUCLEOTIDE SEQUENCE [LARGE SCALE GENOMIC DNA]</scope>
    <source>
        <strain evidence="7 8">LMG 28138</strain>
    </source>
</reference>
<dbReference type="InterPro" id="IPR036962">
    <property type="entry name" value="Glyco_hydro_3_N_sf"/>
</dbReference>
<name>A0A6S7CJ32_9BURK</name>
<dbReference type="SUPFAM" id="SSF52279">
    <property type="entry name" value="Beta-D-glucan exohydrolase, C-terminal domain"/>
    <property type="match status" value="1"/>
</dbReference>
<dbReference type="SMART" id="SM01217">
    <property type="entry name" value="Fn3_like"/>
    <property type="match status" value="1"/>
</dbReference>
<dbReference type="AlphaFoldDB" id="A0A6S7CJ32"/>
<dbReference type="Gene3D" id="3.20.20.300">
    <property type="entry name" value="Glycoside hydrolase, family 3, N-terminal domain"/>
    <property type="match status" value="1"/>
</dbReference>
<evidence type="ECO:0000313" key="7">
    <source>
        <dbReference type="EMBL" id="CAB3790990.1"/>
    </source>
</evidence>
<evidence type="ECO:0000259" key="6">
    <source>
        <dbReference type="SMART" id="SM01217"/>
    </source>
</evidence>
<dbReference type="Pfam" id="PF00933">
    <property type="entry name" value="Glyco_hydro_3"/>
    <property type="match status" value="1"/>
</dbReference>
<keyword evidence="8" id="KW-1185">Reference proteome</keyword>
<evidence type="ECO:0000313" key="8">
    <source>
        <dbReference type="Proteomes" id="UP000494115"/>
    </source>
</evidence>
<sequence>MLHRNANAGFPLTLRLTQKNGREDRQFRNRGGACFRYACPSSGPASLLAAIARAVRRPFEDFLLAMSHPYQDPSRPNSERVSDLLARMTIEEKIAQMHAFWLILSESGDHRTRSDSFTGASDQAQLQNRLKLGLGQITRPLGSHSVDPVSGVRALNHLQKFLREETRLGIPALSHEECLVGVMTRGGTMFPSALNYGTTWNPELIEKVATAIGTEARSLGCHQGLAPVLDVSRDVRWGRTEETFGEDPYLIGVLATRYVRGLQGDKRDLLATLKHYVGHSFSEGARNHAPVHLGPRELNDIFLLPFEMAVKQANAGSVMPAYHDVDNEPAHSSHYLLTEVLRNQWGFDGLIVADYVGVSLLYQHHGVAADPAEAAALSFNAGLDVELPGDDCAAHLREALARGQITEAKIDEIVSRVLTEKFRLGLFENPFVDENKIDLQNDNAKALALQVAEESFVLLENDGILPLAPDSGKKIAVIGPTADDPLAMVGGYSFPVHLIISDMTSETSEIVTPLQGLRKVYGDAAIRHAPGCVILAQRKAGSPVFPGDVTDGSTLNLESPVSRDTSLIDAAVQAARESDVAIVFVGDLAGLFQTGTVGEGSDTDSLNLPGVQQQLLEAVVATGKPVIAVITGGRPYILNGLEHKLAALAMAFAPGQRAGDAIANVLSGTASPSGRLVVSVPKSVGAMPYFYNHKLKSAGTPIAFHFGSRYPFGHGIGYTSFSYSGLSVEQSELDIETGEIVASFDIRNEGGRAGVEVAQLYVRDELASAVRPVKELKAFARVALDAGETARVTFRVPVDMLNLTNAAHRRIVEPGVFELQIGPSSADVPLQAKVNVTGQVRELGRLWRMESTSSINRR</sequence>
<keyword evidence="2 7" id="KW-0378">Hydrolase</keyword>
<dbReference type="InterPro" id="IPR026891">
    <property type="entry name" value="Fn3-like"/>
</dbReference>
<organism evidence="7 8">
    <name type="scientific">Pararobbsia alpina</name>
    <dbReference type="NCBI Taxonomy" id="621374"/>
    <lineage>
        <taxon>Bacteria</taxon>
        <taxon>Pseudomonadati</taxon>
        <taxon>Pseudomonadota</taxon>
        <taxon>Betaproteobacteria</taxon>
        <taxon>Burkholderiales</taxon>
        <taxon>Burkholderiaceae</taxon>
        <taxon>Pararobbsia</taxon>
    </lineage>
</organism>
<dbReference type="InterPro" id="IPR050288">
    <property type="entry name" value="Cellulose_deg_GH3"/>
</dbReference>
<dbReference type="Gene3D" id="2.60.40.10">
    <property type="entry name" value="Immunoglobulins"/>
    <property type="match status" value="1"/>
</dbReference>
<dbReference type="GO" id="GO:0008422">
    <property type="term" value="F:beta-glucosidase activity"/>
    <property type="evidence" value="ECO:0007669"/>
    <property type="project" value="UniProtKB-ARBA"/>
</dbReference>
<proteinExistence type="inferred from homology"/>
<accession>A0A6S7CJ32</accession>
<dbReference type="InterPro" id="IPR036881">
    <property type="entry name" value="Glyco_hydro_3_C_sf"/>
</dbReference>
<dbReference type="Proteomes" id="UP000494115">
    <property type="component" value="Unassembled WGS sequence"/>
</dbReference>
<dbReference type="GO" id="GO:0005975">
    <property type="term" value="P:carbohydrate metabolic process"/>
    <property type="evidence" value="ECO:0007669"/>
    <property type="project" value="InterPro"/>
</dbReference>
<evidence type="ECO:0000256" key="3">
    <source>
        <dbReference type="ARBA" id="ARBA00031448"/>
    </source>
</evidence>
<dbReference type="SUPFAM" id="SSF51445">
    <property type="entry name" value="(Trans)glycosidases"/>
    <property type="match status" value="1"/>
</dbReference>
<dbReference type="PRINTS" id="PR00133">
    <property type="entry name" value="GLHYDRLASE3"/>
</dbReference>
<dbReference type="InterPro" id="IPR002772">
    <property type="entry name" value="Glyco_hydro_3_C"/>
</dbReference>
<feature type="domain" description="Fibronectin type III-like" evidence="6">
    <location>
        <begin position="756"/>
        <end position="825"/>
    </location>
</feature>
<protein>
    <recommendedName>
        <fullName evidence="5">Beta-D-glucoside glucohydrolase</fullName>
    </recommendedName>
    <alternativeName>
        <fullName evidence="3">Cellobiase</fullName>
    </alternativeName>
    <alternativeName>
        <fullName evidence="4">Gentiobiase</fullName>
    </alternativeName>
</protein>
<evidence type="ECO:0000256" key="4">
    <source>
        <dbReference type="ARBA" id="ARBA00032194"/>
    </source>
</evidence>
<gene>
    <name evidence="7" type="primary">nagZ_2</name>
    <name evidence="7" type="ORF">LMG28138_03081</name>
</gene>
<dbReference type="FunFam" id="2.60.40.10:FF:000495">
    <property type="entry name" value="Periplasmic beta-glucosidase"/>
    <property type="match status" value="1"/>
</dbReference>
<comment type="similarity">
    <text evidence="1">Belongs to the glycosyl hydrolase 3 family.</text>
</comment>
<dbReference type="PANTHER" id="PTHR42715:SF10">
    <property type="entry name" value="BETA-GLUCOSIDASE"/>
    <property type="match status" value="1"/>
</dbReference>
<dbReference type="Pfam" id="PF14310">
    <property type="entry name" value="Fn3-like"/>
    <property type="match status" value="1"/>
</dbReference>
<evidence type="ECO:0000256" key="5">
    <source>
        <dbReference type="ARBA" id="ARBA00032594"/>
    </source>
</evidence>
<keyword evidence="7" id="KW-0326">Glycosidase</keyword>
<dbReference type="InterPro" id="IPR017853">
    <property type="entry name" value="GH"/>
</dbReference>
<dbReference type="InterPro" id="IPR001764">
    <property type="entry name" value="Glyco_hydro_3_N"/>
</dbReference>
<dbReference type="EMBL" id="CADIKM010000013">
    <property type="protein sequence ID" value="CAB3790990.1"/>
    <property type="molecule type" value="Genomic_DNA"/>
</dbReference>